<gene>
    <name evidence="1" type="ORF">MDOR_04200</name>
</gene>
<reference evidence="1 2" key="1">
    <citation type="journal article" date="2019" name="Emerg. Microbes Infect.">
        <title>Comprehensive subspecies identification of 175 nontuberculous mycobacteria species based on 7547 genomic profiles.</title>
        <authorList>
            <person name="Matsumoto Y."/>
            <person name="Kinjo T."/>
            <person name="Motooka D."/>
            <person name="Nabeya D."/>
            <person name="Jung N."/>
            <person name="Uechi K."/>
            <person name="Horii T."/>
            <person name="Iida T."/>
            <person name="Fujita J."/>
            <person name="Nakamura S."/>
        </authorList>
    </citation>
    <scope>NUCLEOTIDE SEQUENCE [LARGE SCALE GENOMIC DNA]</scope>
    <source>
        <strain evidence="1 2">JCM 12405</strain>
    </source>
</reference>
<accession>A0A7I7VP74</accession>
<dbReference type="EMBL" id="AP022605">
    <property type="protein sequence ID" value="BBZ06251.1"/>
    <property type="molecule type" value="Genomic_DNA"/>
</dbReference>
<protein>
    <submittedName>
        <fullName evidence="1">Uncharacterized protein</fullName>
    </submittedName>
</protein>
<organism evidence="1 2">
    <name type="scientific">Mycolicibacterium doricum</name>
    <dbReference type="NCBI Taxonomy" id="126673"/>
    <lineage>
        <taxon>Bacteria</taxon>
        <taxon>Bacillati</taxon>
        <taxon>Actinomycetota</taxon>
        <taxon>Actinomycetes</taxon>
        <taxon>Mycobacteriales</taxon>
        <taxon>Mycobacteriaceae</taxon>
        <taxon>Mycolicibacterium</taxon>
    </lineage>
</organism>
<name>A0A7I7VP74_9MYCO</name>
<dbReference type="KEGG" id="mdr:MDOR_04200"/>
<dbReference type="AlphaFoldDB" id="A0A7I7VP74"/>
<dbReference type="Proteomes" id="UP000467201">
    <property type="component" value="Chromosome"/>
</dbReference>
<evidence type="ECO:0000313" key="2">
    <source>
        <dbReference type="Proteomes" id="UP000467201"/>
    </source>
</evidence>
<proteinExistence type="predicted"/>
<sequence length="66" mass="7227">MSTPGVMPAWVQPDMRIQPTWCASADEAEREFERSDELVCLTQLCPQLASAGMLTLGYGQPQVLDG</sequence>
<evidence type="ECO:0000313" key="1">
    <source>
        <dbReference type="EMBL" id="BBZ06251.1"/>
    </source>
</evidence>